<feature type="non-terminal residue" evidence="2">
    <location>
        <position position="1"/>
    </location>
</feature>
<evidence type="ECO:0000313" key="3">
    <source>
        <dbReference type="Proteomes" id="UP000285060"/>
    </source>
</evidence>
<feature type="transmembrane region" description="Helical" evidence="1">
    <location>
        <begin position="20"/>
        <end position="41"/>
    </location>
</feature>
<proteinExistence type="predicted"/>
<protein>
    <submittedName>
        <fullName evidence="2">Uncharacterized protein</fullName>
    </submittedName>
</protein>
<name>A0A3R6WLQ4_9STRA</name>
<dbReference type="Proteomes" id="UP000285060">
    <property type="component" value="Unassembled WGS sequence"/>
</dbReference>
<reference evidence="2 3" key="1">
    <citation type="submission" date="2018-08" db="EMBL/GenBank/DDBJ databases">
        <title>Aphanomyces genome sequencing and annotation.</title>
        <authorList>
            <person name="Minardi D."/>
            <person name="Oidtmann B."/>
            <person name="Van Der Giezen M."/>
            <person name="Studholme D.J."/>
        </authorList>
    </citation>
    <scope>NUCLEOTIDE SEQUENCE [LARGE SCALE GENOMIC DNA]</scope>
    <source>
        <strain evidence="2 3">NJM0002</strain>
    </source>
</reference>
<feature type="transmembrane region" description="Helical" evidence="1">
    <location>
        <begin position="324"/>
        <end position="350"/>
    </location>
</feature>
<keyword evidence="1" id="KW-0812">Transmembrane</keyword>
<comment type="caution">
    <text evidence="2">The sequence shown here is derived from an EMBL/GenBank/DDBJ whole genome shotgun (WGS) entry which is preliminary data.</text>
</comment>
<dbReference type="AlphaFoldDB" id="A0A3R6WLQ4"/>
<dbReference type="VEuPathDB" id="FungiDB:H310_10143"/>
<keyword evidence="1" id="KW-0472">Membrane</keyword>
<evidence type="ECO:0000313" key="2">
    <source>
        <dbReference type="EMBL" id="RHY29678.1"/>
    </source>
</evidence>
<gene>
    <name evidence="2" type="ORF">DYB32_004953</name>
</gene>
<keyword evidence="3" id="KW-1185">Reference proteome</keyword>
<keyword evidence="1" id="KW-1133">Transmembrane helix</keyword>
<feature type="transmembrane region" description="Helical" evidence="1">
    <location>
        <begin position="511"/>
        <end position="531"/>
    </location>
</feature>
<evidence type="ECO:0000256" key="1">
    <source>
        <dbReference type="SAM" id="Phobius"/>
    </source>
</evidence>
<accession>A0A3R6WLQ4</accession>
<organism evidence="2 3">
    <name type="scientific">Aphanomyces invadans</name>
    <dbReference type="NCBI Taxonomy" id="157072"/>
    <lineage>
        <taxon>Eukaryota</taxon>
        <taxon>Sar</taxon>
        <taxon>Stramenopiles</taxon>
        <taxon>Oomycota</taxon>
        <taxon>Saprolegniomycetes</taxon>
        <taxon>Saprolegniales</taxon>
        <taxon>Verrucalvaceae</taxon>
        <taxon>Aphanomyces</taxon>
    </lineage>
</organism>
<sequence>RAAGVPWLKYLVILTSMASGMYLLVVDVGGAIAACQTLYGYDSAKRGYTVYESPTIRRFLKMGIVNRTRQLDQVAGAVAARQRIMYIEAHEHDPDDYVIVYGNCSSLGGYQDGDRLYADWHMLPLLQHILVGMNSSVNLSGNEITHVAVVDCAYSGRVFQDTSMFKGYLVDVALTTITSFALQTMSAMRESTRMEGQVGPVVVSKASWSQFALGPDDAADLPRFGLHYDGVSEYRTLVAFNFPYEVGTPFHDATRITDGRAMRLNQWHWRVKATNELIVMNGYSGSKDAQTNFVRYVLSMDDDPVRDLCVDYFKAQGYNKDSRTWLHAIGIVSAVVRVVYPAMVAVHVAVVSLSTPSFWLPDVCPNTIRQLYFRAAWIAFTWTVDRFWVVNEWVLTVGYTRYDLEPMVAPDDLVRSDCLTCFLVLTDVVATVLRIPIVPVVPVLLYALCYTARESLVQTFTTAAMEVAVSNYMNDFYLRNLIASSPTTMDFWTLYELSPGDPPTWLIMREFVWFFLPCGAIVIGLVLVKVVRLVHARPRVAQAVDAIVVQADPTTIMDNTAHTLQYLAPFHRVREDGTCGIVSIFPTLESRQAMAGPQLDGSMFRLSKASVWAAGWVLLDVRFLVRIEDLPTFLFNGLHASSLAKVYGCPVEKRETHPRGPVDGGAGVMILTPRLVPLPPAALTITSLGHLSLETLWVDEIPVSDTQTTITTALRRGSRRLFRQERTNWRFSVVTGVRGAIPALPRLSTVPIADDPHGIPTPATVSIDVISPPVASSRLTSNRCWHGLLWSTRCSLGQRGIRLPCAPSTVSVDASRSTATSMSPVVVSSYYLHCAGPDGAASLQQRTIRSKILQAGCLTLACTNPTETHARWPAAAQHFPTRCFPSTLGNRAGCRSAV</sequence>
<dbReference type="EMBL" id="QUSY01000407">
    <property type="protein sequence ID" value="RHY29678.1"/>
    <property type="molecule type" value="Genomic_DNA"/>
</dbReference>